<feature type="non-terminal residue" evidence="7">
    <location>
        <position position="84"/>
    </location>
</feature>
<feature type="non-terminal residue" evidence="7">
    <location>
        <position position="1"/>
    </location>
</feature>
<dbReference type="OrthoDB" id="295274at2759"/>
<comment type="subcellular location">
    <subcellularLocation>
        <location evidence="1">Nucleus</location>
    </subcellularLocation>
</comment>
<dbReference type="InterPro" id="IPR051027">
    <property type="entry name" value="bZIP_transcription_factors"/>
</dbReference>
<dbReference type="Pfam" id="PF00170">
    <property type="entry name" value="bZIP_1"/>
    <property type="match status" value="1"/>
</dbReference>
<dbReference type="GO" id="GO:0003677">
    <property type="term" value="F:DNA binding"/>
    <property type="evidence" value="ECO:0007669"/>
    <property type="project" value="UniProtKB-KW"/>
</dbReference>
<keyword evidence="2" id="KW-0805">Transcription regulation</keyword>
<dbReference type="Gene3D" id="1.20.5.170">
    <property type="match status" value="1"/>
</dbReference>
<dbReference type="OMA" id="MHICALR"/>
<dbReference type="PROSITE" id="PS50217">
    <property type="entry name" value="BZIP"/>
    <property type="match status" value="1"/>
</dbReference>
<dbReference type="FunFam" id="1.20.5.170:FF:000053">
    <property type="entry name" value="BZIP transcription factor AtfA"/>
    <property type="match status" value="1"/>
</dbReference>
<protein>
    <recommendedName>
        <fullName evidence="6">BZIP domain-containing protein</fullName>
    </recommendedName>
</protein>
<dbReference type="CDD" id="cd14687">
    <property type="entry name" value="bZIP_ATF2"/>
    <property type="match status" value="1"/>
</dbReference>
<name>A0A1X2H2I1_SYNRA</name>
<dbReference type="SMART" id="SM00338">
    <property type="entry name" value="BRLZ"/>
    <property type="match status" value="1"/>
</dbReference>
<keyword evidence="4" id="KW-0804">Transcription</keyword>
<dbReference type="SUPFAM" id="SSF57959">
    <property type="entry name" value="Leucine zipper domain"/>
    <property type="match status" value="1"/>
</dbReference>
<keyword evidence="3" id="KW-0238">DNA-binding</keyword>
<dbReference type="PRINTS" id="PR00042">
    <property type="entry name" value="LEUZIPPRFOS"/>
</dbReference>
<sequence>KRRTRCPKFFDDDEKRRNFLERNRQAALKCRQRKKQWLNDLQAKADFLTADNEQLQMHICALREEVVNLRTLLYAHRDCSVTRQ</sequence>
<dbReference type="Proteomes" id="UP000242180">
    <property type="component" value="Unassembled WGS sequence"/>
</dbReference>
<comment type="caution">
    <text evidence="7">The sequence shown here is derived from an EMBL/GenBank/DDBJ whole genome shotgun (WGS) entry which is preliminary data.</text>
</comment>
<keyword evidence="5" id="KW-0539">Nucleus</keyword>
<dbReference type="STRING" id="13706.A0A1X2H2I1"/>
<dbReference type="PANTHER" id="PTHR19304">
    <property type="entry name" value="CYCLIC-AMP RESPONSE ELEMENT BINDING PROTEIN"/>
    <property type="match status" value="1"/>
</dbReference>
<evidence type="ECO:0000256" key="2">
    <source>
        <dbReference type="ARBA" id="ARBA00023015"/>
    </source>
</evidence>
<dbReference type="GO" id="GO:0006357">
    <property type="term" value="P:regulation of transcription by RNA polymerase II"/>
    <property type="evidence" value="ECO:0007669"/>
    <property type="project" value="InterPro"/>
</dbReference>
<dbReference type="EMBL" id="MCGN01000010">
    <property type="protein sequence ID" value="ORY91993.1"/>
    <property type="molecule type" value="Genomic_DNA"/>
</dbReference>
<accession>A0A1X2H2I1</accession>
<evidence type="ECO:0000313" key="8">
    <source>
        <dbReference type="Proteomes" id="UP000242180"/>
    </source>
</evidence>
<dbReference type="GO" id="GO:0005634">
    <property type="term" value="C:nucleus"/>
    <property type="evidence" value="ECO:0007669"/>
    <property type="project" value="UniProtKB-SubCell"/>
</dbReference>
<dbReference type="AlphaFoldDB" id="A0A1X2H2I1"/>
<proteinExistence type="predicted"/>
<evidence type="ECO:0000256" key="1">
    <source>
        <dbReference type="ARBA" id="ARBA00004123"/>
    </source>
</evidence>
<evidence type="ECO:0000313" key="7">
    <source>
        <dbReference type="EMBL" id="ORY91993.1"/>
    </source>
</evidence>
<keyword evidence="8" id="KW-1185">Reference proteome</keyword>
<evidence type="ECO:0000256" key="3">
    <source>
        <dbReference type="ARBA" id="ARBA00023125"/>
    </source>
</evidence>
<dbReference type="GO" id="GO:0003700">
    <property type="term" value="F:DNA-binding transcription factor activity"/>
    <property type="evidence" value="ECO:0007669"/>
    <property type="project" value="InterPro"/>
</dbReference>
<dbReference type="InterPro" id="IPR000837">
    <property type="entry name" value="AP-1"/>
</dbReference>
<gene>
    <name evidence="7" type="ORF">BCR43DRAFT_418526</name>
</gene>
<evidence type="ECO:0000256" key="4">
    <source>
        <dbReference type="ARBA" id="ARBA00023163"/>
    </source>
</evidence>
<dbReference type="InterPro" id="IPR004827">
    <property type="entry name" value="bZIP"/>
</dbReference>
<organism evidence="7 8">
    <name type="scientific">Syncephalastrum racemosum</name>
    <name type="common">Filamentous fungus</name>
    <dbReference type="NCBI Taxonomy" id="13706"/>
    <lineage>
        <taxon>Eukaryota</taxon>
        <taxon>Fungi</taxon>
        <taxon>Fungi incertae sedis</taxon>
        <taxon>Mucoromycota</taxon>
        <taxon>Mucoromycotina</taxon>
        <taxon>Mucoromycetes</taxon>
        <taxon>Mucorales</taxon>
        <taxon>Syncephalastraceae</taxon>
        <taxon>Syncephalastrum</taxon>
    </lineage>
</organism>
<feature type="domain" description="BZIP" evidence="6">
    <location>
        <begin position="13"/>
        <end position="76"/>
    </location>
</feature>
<dbReference type="InterPro" id="IPR046347">
    <property type="entry name" value="bZIP_sf"/>
</dbReference>
<evidence type="ECO:0000256" key="5">
    <source>
        <dbReference type="ARBA" id="ARBA00023242"/>
    </source>
</evidence>
<reference evidence="7 8" key="1">
    <citation type="submission" date="2016-07" db="EMBL/GenBank/DDBJ databases">
        <title>Pervasive Adenine N6-methylation of Active Genes in Fungi.</title>
        <authorList>
            <consortium name="DOE Joint Genome Institute"/>
            <person name="Mondo S.J."/>
            <person name="Dannebaum R.O."/>
            <person name="Kuo R.C."/>
            <person name="Labutti K."/>
            <person name="Haridas S."/>
            <person name="Kuo A."/>
            <person name="Salamov A."/>
            <person name="Ahrendt S.R."/>
            <person name="Lipzen A."/>
            <person name="Sullivan W."/>
            <person name="Andreopoulos W.B."/>
            <person name="Clum A."/>
            <person name="Lindquist E."/>
            <person name="Daum C."/>
            <person name="Ramamoorthy G.K."/>
            <person name="Gryganskyi A."/>
            <person name="Culley D."/>
            <person name="Magnuson J.K."/>
            <person name="James T.Y."/>
            <person name="O'Malley M.A."/>
            <person name="Stajich J.E."/>
            <person name="Spatafora J.W."/>
            <person name="Visel A."/>
            <person name="Grigoriev I.V."/>
        </authorList>
    </citation>
    <scope>NUCLEOTIDE SEQUENCE [LARGE SCALE GENOMIC DNA]</scope>
    <source>
        <strain evidence="7 8">NRRL 2496</strain>
    </source>
</reference>
<evidence type="ECO:0000259" key="6">
    <source>
        <dbReference type="PROSITE" id="PS50217"/>
    </source>
</evidence>
<dbReference type="InParanoid" id="A0A1X2H2I1"/>